<organism evidence="1 2">
    <name type="scientific">Cirrhinus molitorella</name>
    <name type="common">mud carp</name>
    <dbReference type="NCBI Taxonomy" id="172907"/>
    <lineage>
        <taxon>Eukaryota</taxon>
        <taxon>Metazoa</taxon>
        <taxon>Chordata</taxon>
        <taxon>Craniata</taxon>
        <taxon>Vertebrata</taxon>
        <taxon>Euteleostomi</taxon>
        <taxon>Actinopterygii</taxon>
        <taxon>Neopterygii</taxon>
        <taxon>Teleostei</taxon>
        <taxon>Ostariophysi</taxon>
        <taxon>Cypriniformes</taxon>
        <taxon>Cyprinidae</taxon>
        <taxon>Labeoninae</taxon>
        <taxon>Labeonini</taxon>
        <taxon>Cirrhinus</taxon>
    </lineage>
</organism>
<sequence length="135" mass="14724">MQVVLKEVTSCHQLNFCLRLACCHAALQLSTSLAAVGWFFPLGIPRSHAPVLRYSGSMKDARLCGCAQVSRTCDDAQLHWPSVCTLRSTSSVSIGWPPDVGIHTIYILSPFPSHHHILPSFLHSKSPSIPAYSVA</sequence>
<evidence type="ECO:0000313" key="2">
    <source>
        <dbReference type="Proteomes" id="UP001558613"/>
    </source>
</evidence>
<comment type="caution">
    <text evidence="1">The sequence shown here is derived from an EMBL/GenBank/DDBJ whole genome shotgun (WGS) entry which is preliminary data.</text>
</comment>
<protein>
    <submittedName>
        <fullName evidence="1">Uncharacterized protein</fullName>
    </submittedName>
</protein>
<gene>
    <name evidence="1" type="ORF">QQF64_031980</name>
</gene>
<dbReference type="Proteomes" id="UP001558613">
    <property type="component" value="Unassembled WGS sequence"/>
</dbReference>
<proteinExistence type="predicted"/>
<name>A0ABR3MYL8_9TELE</name>
<reference evidence="1 2" key="1">
    <citation type="submission" date="2023-09" db="EMBL/GenBank/DDBJ databases">
        <authorList>
            <person name="Wang M."/>
        </authorList>
    </citation>
    <scope>NUCLEOTIDE SEQUENCE [LARGE SCALE GENOMIC DNA]</scope>
    <source>
        <strain evidence="1">GT-2023</strain>
        <tissue evidence="1">Liver</tissue>
    </source>
</reference>
<evidence type="ECO:0000313" key="1">
    <source>
        <dbReference type="EMBL" id="KAL1269691.1"/>
    </source>
</evidence>
<keyword evidence="2" id="KW-1185">Reference proteome</keyword>
<accession>A0ABR3MYL8</accession>
<dbReference type="EMBL" id="JAYMGO010000008">
    <property type="protein sequence ID" value="KAL1269691.1"/>
    <property type="molecule type" value="Genomic_DNA"/>
</dbReference>